<feature type="transmembrane region" description="Helical" evidence="9">
    <location>
        <begin position="505"/>
        <end position="524"/>
    </location>
</feature>
<keyword evidence="7 9" id="KW-0472">Membrane</keyword>
<feature type="transmembrane region" description="Helical" evidence="9">
    <location>
        <begin position="599"/>
        <end position="622"/>
    </location>
</feature>
<evidence type="ECO:0000256" key="2">
    <source>
        <dbReference type="ARBA" id="ARBA00009904"/>
    </source>
</evidence>
<gene>
    <name evidence="10" type="ORF">SAMN04488113_1377</name>
</gene>
<evidence type="ECO:0000256" key="4">
    <source>
        <dbReference type="ARBA" id="ARBA00022692"/>
    </source>
</evidence>
<feature type="coiled-coil region" evidence="8">
    <location>
        <begin position="54"/>
        <end position="81"/>
    </location>
</feature>
<dbReference type="GO" id="GO:0046961">
    <property type="term" value="F:proton-transporting ATPase activity, rotational mechanism"/>
    <property type="evidence" value="ECO:0007669"/>
    <property type="project" value="InterPro"/>
</dbReference>
<comment type="subcellular location">
    <subcellularLocation>
        <location evidence="1">Membrane</location>
        <topology evidence="1">Multi-pass membrane protein</topology>
    </subcellularLocation>
</comment>
<feature type="transmembrane region" description="Helical" evidence="9">
    <location>
        <begin position="355"/>
        <end position="386"/>
    </location>
</feature>
<feature type="transmembrane region" description="Helical" evidence="9">
    <location>
        <begin position="478"/>
        <end position="499"/>
    </location>
</feature>
<dbReference type="RefSeq" id="WP_091636056.1">
    <property type="nucleotide sequence ID" value="NZ_FNYW01000037.1"/>
</dbReference>
<keyword evidence="4 9" id="KW-0812">Transmembrane</keyword>
<dbReference type="OrthoDB" id="9803814at2"/>
<dbReference type="InterPro" id="IPR002490">
    <property type="entry name" value="V-ATPase_116kDa_su"/>
</dbReference>
<dbReference type="PANTHER" id="PTHR11629:SF63">
    <property type="entry name" value="V-TYPE PROTON ATPASE SUBUNIT A"/>
    <property type="match status" value="1"/>
</dbReference>
<evidence type="ECO:0000256" key="7">
    <source>
        <dbReference type="ARBA" id="ARBA00023136"/>
    </source>
</evidence>
<dbReference type="Pfam" id="PF01496">
    <property type="entry name" value="V_ATPase_I"/>
    <property type="match status" value="1"/>
</dbReference>
<organism evidence="10 11">
    <name type="scientific">Alkalibacterium gilvum</name>
    <dbReference type="NCBI Taxonomy" id="1130080"/>
    <lineage>
        <taxon>Bacteria</taxon>
        <taxon>Bacillati</taxon>
        <taxon>Bacillota</taxon>
        <taxon>Bacilli</taxon>
        <taxon>Lactobacillales</taxon>
        <taxon>Carnobacteriaceae</taxon>
        <taxon>Alkalibacterium</taxon>
    </lineage>
</organism>
<dbReference type="AlphaFoldDB" id="A0A1H6V4D9"/>
<dbReference type="Proteomes" id="UP000198564">
    <property type="component" value="Unassembled WGS sequence"/>
</dbReference>
<sequence>MITKMKFLTISGPKNDIDRMVDRYLSNYEIHLENALTELYGAKTLRPYTSSSPYNDYMERIDMLLEYLEEKEAELPELKGKLPFETVCHLIKQLENDTKPYHEKVQQYTKLRNNKQDSLNLIEPFINIDFPIEKIIHMENIRFRFGRFTSSNYYKFKKYVYDITPSIFTEGVQDEEYTYGVYFTPQKSLARVDAMFTSMNWERIFIPDEFEGKPKDIVKQLKKELRVLEKHISDNERIVKKLLSPYKNALLKAKHRLNNLNNNFNIRKYAALTHDEFVQKETRYLLRGWLTEEAAEQFERETENDSNVIVIVEDEEDTKELTPPTRIHNFSIFKPYELFVKMYGMPNYREFDPTILVAITYSLLFGAMFGDIGQGSLLAIGGFLLYKLKDIDLGGIVALAGVFSTIFGVLYGSFFGFEDIIEPLWLHPMSAMTELPFIGTINTVFVAAVTFGMFMIITTLILSIIIKWKNHQSALALFDRNGLAGLAFYLSLVTVIFIFMSGNPIPATLIMIVMFGLPLLLIAFEEPIMEKLENHELETESSVGMFLVQAFFELFEVLLSYFSNTISFVRVGAFAVSHAAMMQVLLMLAGAAEGGEINWVVIILGNLFVAGLEGLVVGIQVLRLEFYEIFSHFYKGDGRPFTNILR</sequence>
<evidence type="ECO:0000256" key="3">
    <source>
        <dbReference type="ARBA" id="ARBA00022448"/>
    </source>
</evidence>
<dbReference type="GO" id="GO:0033179">
    <property type="term" value="C:proton-transporting V-type ATPase, V0 domain"/>
    <property type="evidence" value="ECO:0007669"/>
    <property type="project" value="InterPro"/>
</dbReference>
<dbReference type="STRING" id="1130080.SAMN04488113_1377"/>
<keyword evidence="11" id="KW-1185">Reference proteome</keyword>
<dbReference type="GO" id="GO:0007035">
    <property type="term" value="P:vacuolar acidification"/>
    <property type="evidence" value="ECO:0007669"/>
    <property type="project" value="TreeGrafter"/>
</dbReference>
<dbReference type="EMBL" id="FNYW01000037">
    <property type="protein sequence ID" value="SEI95520.1"/>
    <property type="molecule type" value="Genomic_DNA"/>
</dbReference>
<evidence type="ECO:0000256" key="6">
    <source>
        <dbReference type="ARBA" id="ARBA00023065"/>
    </source>
</evidence>
<proteinExistence type="inferred from homology"/>
<dbReference type="PANTHER" id="PTHR11629">
    <property type="entry name" value="VACUOLAR PROTON ATPASES"/>
    <property type="match status" value="1"/>
</dbReference>
<feature type="transmembrane region" description="Helical" evidence="9">
    <location>
        <begin position="568"/>
        <end position="592"/>
    </location>
</feature>
<keyword evidence="6" id="KW-0406">Ion transport</keyword>
<keyword evidence="5 9" id="KW-1133">Transmembrane helix</keyword>
<dbReference type="GO" id="GO:0016471">
    <property type="term" value="C:vacuolar proton-transporting V-type ATPase complex"/>
    <property type="evidence" value="ECO:0007669"/>
    <property type="project" value="TreeGrafter"/>
</dbReference>
<evidence type="ECO:0000256" key="8">
    <source>
        <dbReference type="SAM" id="Coils"/>
    </source>
</evidence>
<evidence type="ECO:0000313" key="10">
    <source>
        <dbReference type="EMBL" id="SEI95520.1"/>
    </source>
</evidence>
<evidence type="ECO:0000313" key="11">
    <source>
        <dbReference type="Proteomes" id="UP000198564"/>
    </source>
</evidence>
<comment type="similarity">
    <text evidence="2">Belongs to the V-ATPase 116 kDa subunit family.</text>
</comment>
<name>A0A1H6V4D9_9LACT</name>
<keyword evidence="3" id="KW-0813">Transport</keyword>
<evidence type="ECO:0000256" key="5">
    <source>
        <dbReference type="ARBA" id="ARBA00022989"/>
    </source>
</evidence>
<feature type="transmembrane region" description="Helical" evidence="9">
    <location>
        <begin position="393"/>
        <end position="417"/>
    </location>
</feature>
<accession>A0A1H6V4D9</accession>
<keyword evidence="8" id="KW-0175">Coiled coil</keyword>
<protein>
    <submittedName>
        <fullName evidence="10">V/A-type H+-transporting ATPase subunit I</fullName>
    </submittedName>
</protein>
<evidence type="ECO:0000256" key="1">
    <source>
        <dbReference type="ARBA" id="ARBA00004141"/>
    </source>
</evidence>
<evidence type="ECO:0000256" key="9">
    <source>
        <dbReference type="SAM" id="Phobius"/>
    </source>
</evidence>
<reference evidence="11" key="1">
    <citation type="submission" date="2016-10" db="EMBL/GenBank/DDBJ databases">
        <authorList>
            <person name="Varghese N."/>
            <person name="Submissions S."/>
        </authorList>
    </citation>
    <scope>NUCLEOTIDE SEQUENCE [LARGE SCALE GENOMIC DNA]</scope>
    <source>
        <strain evidence="11">DSM 25751</strain>
    </source>
</reference>
<feature type="transmembrane region" description="Helical" evidence="9">
    <location>
        <begin position="437"/>
        <end position="466"/>
    </location>
</feature>
<dbReference type="GO" id="GO:0051117">
    <property type="term" value="F:ATPase binding"/>
    <property type="evidence" value="ECO:0007669"/>
    <property type="project" value="TreeGrafter"/>
</dbReference>